<evidence type="ECO:0000256" key="2">
    <source>
        <dbReference type="SAM" id="SignalP"/>
    </source>
</evidence>
<dbReference type="Pfam" id="PF24808">
    <property type="entry name" value="DUF7707"/>
    <property type="match status" value="1"/>
</dbReference>
<proteinExistence type="predicted"/>
<accession>A0A9W8HS86</accession>
<comment type="caution">
    <text evidence="4">The sequence shown here is derived from an EMBL/GenBank/DDBJ whole genome shotgun (WGS) entry which is preliminary data.</text>
</comment>
<dbReference type="EMBL" id="JANBUM010000011">
    <property type="protein sequence ID" value="KAJ2787822.1"/>
    <property type="molecule type" value="Genomic_DNA"/>
</dbReference>
<feature type="signal peptide" evidence="2">
    <location>
        <begin position="1"/>
        <end position="19"/>
    </location>
</feature>
<feature type="domain" description="DUF7707" evidence="3">
    <location>
        <begin position="24"/>
        <end position="122"/>
    </location>
</feature>
<reference evidence="4" key="1">
    <citation type="submission" date="2022-07" db="EMBL/GenBank/DDBJ databases">
        <title>Phylogenomic reconstructions and comparative analyses of Kickxellomycotina fungi.</title>
        <authorList>
            <person name="Reynolds N.K."/>
            <person name="Stajich J.E."/>
            <person name="Barry K."/>
            <person name="Grigoriev I.V."/>
            <person name="Crous P."/>
            <person name="Smith M.E."/>
        </authorList>
    </citation>
    <scope>NUCLEOTIDE SEQUENCE</scope>
    <source>
        <strain evidence="4">BCRC 34489</strain>
    </source>
</reference>
<evidence type="ECO:0000313" key="4">
    <source>
        <dbReference type="EMBL" id="KAJ2787822.1"/>
    </source>
</evidence>
<sequence>MKFTATALFAAATAIVVSADTWKITSLDSGSRSNLCALQISTCQNNCGGPDQAPMAFCNTTTLGWGCGCLKKTPDFDTWNWPVPAADCKGSNEACVANCNVESGDRSACFVNCQDTHKCNTEDAPVSYTETSDVDTAPRYVGPAVSYNGDNLGDLNDGNDRSNLVASTDDSSGSNGSSDASDSSSKKSSDSSDSEDDKDSKSSDAVSVFKTAGLGLAASIAAAMVF</sequence>
<gene>
    <name evidence="4" type="ORF">GGI15_000391</name>
</gene>
<name>A0A9W8HS86_9FUNG</name>
<keyword evidence="2" id="KW-0732">Signal</keyword>
<evidence type="ECO:0000313" key="5">
    <source>
        <dbReference type="Proteomes" id="UP001140172"/>
    </source>
</evidence>
<evidence type="ECO:0000259" key="3">
    <source>
        <dbReference type="Pfam" id="PF24808"/>
    </source>
</evidence>
<dbReference type="Proteomes" id="UP001140172">
    <property type="component" value="Unassembled WGS sequence"/>
</dbReference>
<organism evidence="4 5">
    <name type="scientific">Coemansia interrupta</name>
    <dbReference type="NCBI Taxonomy" id="1126814"/>
    <lineage>
        <taxon>Eukaryota</taxon>
        <taxon>Fungi</taxon>
        <taxon>Fungi incertae sedis</taxon>
        <taxon>Zoopagomycota</taxon>
        <taxon>Kickxellomycotina</taxon>
        <taxon>Kickxellomycetes</taxon>
        <taxon>Kickxellales</taxon>
        <taxon>Kickxellaceae</taxon>
        <taxon>Coemansia</taxon>
    </lineage>
</organism>
<dbReference type="AlphaFoldDB" id="A0A9W8HS86"/>
<feature type="chain" id="PRO_5040976289" description="DUF7707 domain-containing protein" evidence="2">
    <location>
        <begin position="20"/>
        <end position="226"/>
    </location>
</feature>
<feature type="compositionally biased region" description="Low complexity" evidence="1">
    <location>
        <begin position="167"/>
        <end position="183"/>
    </location>
</feature>
<evidence type="ECO:0000256" key="1">
    <source>
        <dbReference type="SAM" id="MobiDB-lite"/>
    </source>
</evidence>
<dbReference type="OrthoDB" id="1708823at2759"/>
<feature type="region of interest" description="Disordered" evidence="1">
    <location>
        <begin position="124"/>
        <end position="205"/>
    </location>
</feature>
<protein>
    <recommendedName>
        <fullName evidence="3">DUF7707 domain-containing protein</fullName>
    </recommendedName>
</protein>
<keyword evidence="5" id="KW-1185">Reference proteome</keyword>
<dbReference type="InterPro" id="IPR056124">
    <property type="entry name" value="DUF7707"/>
</dbReference>